<feature type="domain" description="DUF8054" evidence="2">
    <location>
        <begin position="1"/>
        <end position="35"/>
    </location>
</feature>
<evidence type="ECO:0000313" key="4">
    <source>
        <dbReference type="Proteomes" id="UP001596274"/>
    </source>
</evidence>
<comment type="caution">
    <text evidence="3">The sequence shown here is derived from an EMBL/GenBank/DDBJ whole genome shotgun (WGS) entry which is preliminary data.</text>
</comment>
<protein>
    <recommendedName>
        <fullName evidence="5">CopG family transcriptional regulator</fullName>
    </recommendedName>
</protein>
<dbReference type="AlphaFoldDB" id="A0ABD5T7U9"/>
<evidence type="ECO:0000313" key="3">
    <source>
        <dbReference type="EMBL" id="MFC6771385.1"/>
    </source>
</evidence>
<dbReference type="Pfam" id="PF26238">
    <property type="entry name" value="DUF8054_M"/>
    <property type="match status" value="1"/>
</dbReference>
<dbReference type="InterPro" id="IPR058775">
    <property type="entry name" value="DUF8054_M"/>
</dbReference>
<proteinExistence type="predicted"/>
<accession>A0ABD5T7U9</accession>
<evidence type="ECO:0000259" key="2">
    <source>
        <dbReference type="Pfam" id="PF26238"/>
    </source>
</evidence>
<evidence type="ECO:0000259" key="1">
    <source>
        <dbReference type="Pfam" id="PF26237"/>
    </source>
</evidence>
<dbReference type="Pfam" id="PF26237">
    <property type="entry name" value="DUF8054_C"/>
    <property type="match status" value="1"/>
</dbReference>
<sequence length="88" mass="9308">FRADVAADRVLRERSDGWSNLSQSARSTVLGGLRLFVETCPSCGGDVSLGEEVVSSCCTTRDVVVARCEGCDARLLEIEPGSLDTAAD</sequence>
<gene>
    <name evidence="3" type="ORF">ACFQDD_07640</name>
</gene>
<keyword evidence="4" id="KW-1185">Reference proteome</keyword>
<feature type="domain" description="DUF8054" evidence="1">
    <location>
        <begin position="38"/>
        <end position="77"/>
    </location>
</feature>
<dbReference type="InterPro" id="IPR058675">
    <property type="entry name" value="DUF8054_C"/>
</dbReference>
<dbReference type="Proteomes" id="UP001596274">
    <property type="component" value="Unassembled WGS sequence"/>
</dbReference>
<dbReference type="EMBL" id="JBHSWT010000362">
    <property type="protein sequence ID" value="MFC6771385.1"/>
    <property type="molecule type" value="Genomic_DNA"/>
</dbReference>
<organism evidence="3 4">
    <name type="scientific">Halorubrum pallidum</name>
    <dbReference type="NCBI Taxonomy" id="1526114"/>
    <lineage>
        <taxon>Archaea</taxon>
        <taxon>Methanobacteriati</taxon>
        <taxon>Methanobacteriota</taxon>
        <taxon>Stenosarchaea group</taxon>
        <taxon>Halobacteria</taxon>
        <taxon>Halobacteriales</taxon>
        <taxon>Haloferacaceae</taxon>
        <taxon>Halorubrum</taxon>
    </lineage>
</organism>
<evidence type="ECO:0008006" key="5">
    <source>
        <dbReference type="Google" id="ProtNLM"/>
    </source>
</evidence>
<feature type="non-terminal residue" evidence="3">
    <location>
        <position position="1"/>
    </location>
</feature>
<name>A0ABD5T7U9_9EURY</name>
<reference evidence="3 4" key="1">
    <citation type="journal article" date="2019" name="Int. J. Syst. Evol. Microbiol.">
        <title>The Global Catalogue of Microorganisms (GCM) 10K type strain sequencing project: providing services to taxonomists for standard genome sequencing and annotation.</title>
        <authorList>
            <consortium name="The Broad Institute Genomics Platform"/>
            <consortium name="The Broad Institute Genome Sequencing Center for Infectious Disease"/>
            <person name="Wu L."/>
            <person name="Ma J."/>
        </authorList>
    </citation>
    <scope>NUCLEOTIDE SEQUENCE [LARGE SCALE GENOMIC DNA]</scope>
    <source>
        <strain evidence="3 4">PJ61</strain>
    </source>
</reference>